<proteinExistence type="predicted"/>
<keyword evidence="6" id="KW-0902">Two-component regulatory system</keyword>
<evidence type="ECO:0000313" key="8">
    <source>
        <dbReference type="EMBL" id="MPM62548.1"/>
    </source>
</evidence>
<dbReference type="Gene3D" id="1.10.287.130">
    <property type="match status" value="1"/>
</dbReference>
<accession>A0A645BBV9</accession>
<evidence type="ECO:0000256" key="2">
    <source>
        <dbReference type="ARBA" id="ARBA00012438"/>
    </source>
</evidence>
<dbReference type="InterPro" id="IPR003594">
    <property type="entry name" value="HATPase_dom"/>
</dbReference>
<dbReference type="PANTHER" id="PTHR43711:SF1">
    <property type="entry name" value="HISTIDINE KINASE 1"/>
    <property type="match status" value="1"/>
</dbReference>
<dbReference type="CDD" id="cd00082">
    <property type="entry name" value="HisKA"/>
    <property type="match status" value="1"/>
</dbReference>
<dbReference type="InterPro" id="IPR004358">
    <property type="entry name" value="Sig_transdc_His_kin-like_C"/>
</dbReference>
<dbReference type="EMBL" id="VSSQ01018922">
    <property type="protein sequence ID" value="MPM62548.1"/>
    <property type="molecule type" value="Genomic_DNA"/>
</dbReference>
<dbReference type="SUPFAM" id="SSF47384">
    <property type="entry name" value="Homodimeric domain of signal transducing histidine kinase"/>
    <property type="match status" value="1"/>
</dbReference>
<dbReference type="Gene3D" id="3.30.565.10">
    <property type="entry name" value="Histidine kinase-like ATPase, C-terminal domain"/>
    <property type="match status" value="1"/>
</dbReference>
<dbReference type="InterPro" id="IPR036097">
    <property type="entry name" value="HisK_dim/P_sf"/>
</dbReference>
<dbReference type="GO" id="GO:0000155">
    <property type="term" value="F:phosphorelay sensor kinase activity"/>
    <property type="evidence" value="ECO:0007669"/>
    <property type="project" value="InterPro"/>
</dbReference>
<dbReference type="SMART" id="SM00388">
    <property type="entry name" value="HisKA"/>
    <property type="match status" value="1"/>
</dbReference>
<dbReference type="InterPro" id="IPR005467">
    <property type="entry name" value="His_kinase_dom"/>
</dbReference>
<dbReference type="AlphaFoldDB" id="A0A645BBV9"/>
<organism evidence="8">
    <name type="scientific">bioreactor metagenome</name>
    <dbReference type="NCBI Taxonomy" id="1076179"/>
    <lineage>
        <taxon>unclassified sequences</taxon>
        <taxon>metagenomes</taxon>
        <taxon>ecological metagenomes</taxon>
    </lineage>
</organism>
<dbReference type="PANTHER" id="PTHR43711">
    <property type="entry name" value="TWO-COMPONENT HISTIDINE KINASE"/>
    <property type="match status" value="1"/>
</dbReference>
<sequence>MTGFAQGIGETATILLGAALLLGNEVFYELLYAGIIPQGVVDVQIMPAQYLRLAYVMRFAVATCLKFAKKYREAEVLSNELEARVIAQTKTLTDAHEKLQWEQKQRQRFVTGIAHNLKSPLFALGGNLELLQGELTAPTAEESYYLDQMEKKLDYINRMVSDMLLVSRLEDGDIRFRFTEFELASLLAGVAHDARFKGAARKINVAFGVTPPDLCIAADQFRLKQALDNLADNAVRFSPDGGTVTITGDMAGENLVRIFVQDEGPGVDPALRETLFSREKDGREPGTSGIGLVIVRQIANRHGGHAYLEKSGPCGSIFAVELPITQPIDTP</sequence>
<dbReference type="InterPro" id="IPR050736">
    <property type="entry name" value="Sensor_HK_Regulatory"/>
</dbReference>
<protein>
    <recommendedName>
        <fullName evidence="2">histidine kinase</fullName>
        <ecNumber evidence="2">2.7.13.3</ecNumber>
    </recommendedName>
</protein>
<dbReference type="Pfam" id="PF02518">
    <property type="entry name" value="HATPase_c"/>
    <property type="match status" value="1"/>
</dbReference>
<dbReference type="InterPro" id="IPR003661">
    <property type="entry name" value="HisK_dim/P_dom"/>
</dbReference>
<evidence type="ECO:0000256" key="5">
    <source>
        <dbReference type="ARBA" id="ARBA00022777"/>
    </source>
</evidence>
<dbReference type="Pfam" id="PF00512">
    <property type="entry name" value="HisKA"/>
    <property type="match status" value="1"/>
</dbReference>
<dbReference type="EC" id="2.7.13.3" evidence="2"/>
<evidence type="ECO:0000256" key="1">
    <source>
        <dbReference type="ARBA" id="ARBA00000085"/>
    </source>
</evidence>
<feature type="domain" description="Histidine kinase" evidence="7">
    <location>
        <begin position="112"/>
        <end position="326"/>
    </location>
</feature>
<evidence type="ECO:0000256" key="6">
    <source>
        <dbReference type="ARBA" id="ARBA00023012"/>
    </source>
</evidence>
<dbReference type="SUPFAM" id="SSF55874">
    <property type="entry name" value="ATPase domain of HSP90 chaperone/DNA topoisomerase II/histidine kinase"/>
    <property type="match status" value="1"/>
</dbReference>
<dbReference type="PROSITE" id="PS50109">
    <property type="entry name" value="HIS_KIN"/>
    <property type="match status" value="1"/>
</dbReference>
<keyword evidence="3" id="KW-0597">Phosphoprotein</keyword>
<dbReference type="SMART" id="SM00387">
    <property type="entry name" value="HATPase_c"/>
    <property type="match status" value="1"/>
</dbReference>
<dbReference type="PRINTS" id="PR00344">
    <property type="entry name" value="BCTRLSENSOR"/>
</dbReference>
<evidence type="ECO:0000259" key="7">
    <source>
        <dbReference type="PROSITE" id="PS50109"/>
    </source>
</evidence>
<keyword evidence="5 8" id="KW-0418">Kinase</keyword>
<reference evidence="8" key="1">
    <citation type="submission" date="2019-08" db="EMBL/GenBank/DDBJ databases">
        <authorList>
            <person name="Kucharzyk K."/>
            <person name="Murdoch R.W."/>
            <person name="Higgins S."/>
            <person name="Loffler F."/>
        </authorList>
    </citation>
    <scope>NUCLEOTIDE SEQUENCE</scope>
</reference>
<evidence type="ECO:0000256" key="3">
    <source>
        <dbReference type="ARBA" id="ARBA00022553"/>
    </source>
</evidence>
<keyword evidence="4 8" id="KW-0808">Transferase</keyword>
<gene>
    <name evidence="8" type="primary">sasA_277</name>
    <name evidence="8" type="ORF">SDC9_109421</name>
</gene>
<comment type="caution">
    <text evidence="8">The sequence shown here is derived from an EMBL/GenBank/DDBJ whole genome shotgun (WGS) entry which is preliminary data.</text>
</comment>
<dbReference type="InterPro" id="IPR036890">
    <property type="entry name" value="HATPase_C_sf"/>
</dbReference>
<comment type="catalytic activity">
    <reaction evidence="1">
        <text>ATP + protein L-histidine = ADP + protein N-phospho-L-histidine.</text>
        <dbReference type="EC" id="2.7.13.3"/>
    </reaction>
</comment>
<name>A0A645BBV9_9ZZZZ</name>
<evidence type="ECO:0000256" key="4">
    <source>
        <dbReference type="ARBA" id="ARBA00022679"/>
    </source>
</evidence>